<dbReference type="PANTHER" id="PTHR42940">
    <property type="entry name" value="ALCOHOL DEHYDROGENASE 1-RELATED"/>
    <property type="match status" value="1"/>
</dbReference>
<keyword evidence="6" id="KW-0560">Oxidoreductase</keyword>
<dbReference type="RefSeq" id="WP_054372136.1">
    <property type="nucleotide sequence ID" value="NZ_AZYO01000013.1"/>
</dbReference>
<comment type="catalytic activity">
    <reaction evidence="7">
        <text>a secondary alcohol + NAD(+) = a ketone + NADH + H(+)</text>
        <dbReference type="Rhea" id="RHEA:10740"/>
        <dbReference type="ChEBI" id="CHEBI:15378"/>
        <dbReference type="ChEBI" id="CHEBI:17087"/>
        <dbReference type="ChEBI" id="CHEBI:35681"/>
        <dbReference type="ChEBI" id="CHEBI:57540"/>
        <dbReference type="ChEBI" id="CHEBI:57945"/>
        <dbReference type="EC" id="1.1.1.1"/>
    </reaction>
</comment>
<sequence length="346" mass="35517">MKALQYTEIGSEPVVVDIPTPSPGPGEILLKVTAAGLCHSDIFVMDMPAEQYAYGLPLTLGHEGVGTVAELGDGVSGFETGDAVAVYGPWGCGACHACARGRENYCTRAAELGITPPGLGSPGSMAEYMIVDSARHLVPIGDLDPVAAVPLTDAGLTPYHAISRVLPLLGPGSTAVVIGVGGLGHVGIQILCAVSAARVIAVDLDDDRLALAREVGADAAVRSGSGAVDAVRELAGGEGATAVFDFVGAQSTIDMAQEVVAVDGHISVVGIHTGAHAKVGFFMIPFGASVVTPYWGTRSELMEVVELARAGRLDIHTETFTLDEGPTAYRRLREGSIRGRGVVVPG</sequence>
<reference evidence="11 12" key="1">
    <citation type="journal article" date="2015" name="Genome Announc.">
        <title>Draft Genome Sequence of Rhodococcus rhodochrous Strain KG-21, a Soil Isolate from Oil Fields of Krishna-Godavari Basin, India.</title>
        <authorList>
            <person name="Dawar C."/>
            <person name="Aggarwal R.K."/>
        </authorList>
    </citation>
    <scope>NUCLEOTIDE SEQUENCE [LARGE SCALE GENOMIC DNA]</scope>
    <source>
        <strain evidence="11 12">KG-21</strain>
    </source>
</reference>
<dbReference type="SMART" id="SM00829">
    <property type="entry name" value="PKS_ER"/>
    <property type="match status" value="1"/>
</dbReference>
<accession>A0A0M9WPI8</accession>
<dbReference type="Pfam" id="PF08240">
    <property type="entry name" value="ADH_N"/>
    <property type="match status" value="1"/>
</dbReference>
<reference evidence="12" key="2">
    <citation type="submission" date="2015-01" db="EMBL/GenBank/DDBJ databases">
        <title>Draft genome sequence of potential hydrocarbon metabolising strain of Rhodococcus rhodochrous.</title>
        <authorList>
            <person name="Aggarwal R.K."/>
            <person name="Dawar C."/>
        </authorList>
    </citation>
    <scope>NUCLEOTIDE SEQUENCE [LARGE SCALE GENOMIC DNA]</scope>
    <source>
        <strain evidence="12">KG-21</strain>
    </source>
</reference>
<dbReference type="CDD" id="cd05284">
    <property type="entry name" value="arabinose_DH_like"/>
    <property type="match status" value="1"/>
</dbReference>
<proteinExistence type="inferred from homology"/>
<evidence type="ECO:0000259" key="10">
    <source>
        <dbReference type="SMART" id="SM00829"/>
    </source>
</evidence>
<evidence type="ECO:0000256" key="3">
    <source>
        <dbReference type="ARBA" id="ARBA00013190"/>
    </source>
</evidence>
<evidence type="ECO:0000256" key="1">
    <source>
        <dbReference type="ARBA" id="ARBA00001947"/>
    </source>
</evidence>
<dbReference type="EC" id="1.1.1.1" evidence="3"/>
<evidence type="ECO:0000256" key="8">
    <source>
        <dbReference type="ARBA" id="ARBA00049243"/>
    </source>
</evidence>
<evidence type="ECO:0000256" key="9">
    <source>
        <dbReference type="RuleBase" id="RU361277"/>
    </source>
</evidence>
<comment type="similarity">
    <text evidence="2 9">Belongs to the zinc-containing alcohol dehydrogenase family.</text>
</comment>
<evidence type="ECO:0000313" key="12">
    <source>
        <dbReference type="Proteomes" id="UP000037712"/>
    </source>
</evidence>
<evidence type="ECO:0000256" key="2">
    <source>
        <dbReference type="ARBA" id="ARBA00008072"/>
    </source>
</evidence>
<feature type="domain" description="Enoyl reductase (ER)" evidence="10">
    <location>
        <begin position="10"/>
        <end position="343"/>
    </location>
</feature>
<gene>
    <name evidence="11" type="ORF">Z051_07690</name>
</gene>
<dbReference type="AlphaFoldDB" id="A0A0M9WPI8"/>
<evidence type="ECO:0000256" key="5">
    <source>
        <dbReference type="ARBA" id="ARBA00022833"/>
    </source>
</evidence>
<dbReference type="PATRIC" id="fig|1441923.3.peg.1694"/>
<keyword evidence="5 9" id="KW-0862">Zinc</keyword>
<dbReference type="InterPro" id="IPR011032">
    <property type="entry name" value="GroES-like_sf"/>
</dbReference>
<dbReference type="GO" id="GO:0008270">
    <property type="term" value="F:zinc ion binding"/>
    <property type="evidence" value="ECO:0007669"/>
    <property type="project" value="InterPro"/>
</dbReference>
<dbReference type="InterPro" id="IPR036291">
    <property type="entry name" value="NAD(P)-bd_dom_sf"/>
</dbReference>
<keyword evidence="4 9" id="KW-0479">Metal-binding</keyword>
<dbReference type="SUPFAM" id="SSF51735">
    <property type="entry name" value="NAD(P)-binding Rossmann-fold domains"/>
    <property type="match status" value="1"/>
</dbReference>
<dbReference type="GO" id="GO:0004022">
    <property type="term" value="F:alcohol dehydrogenase (NAD+) activity"/>
    <property type="evidence" value="ECO:0007669"/>
    <property type="project" value="UniProtKB-EC"/>
</dbReference>
<dbReference type="EMBL" id="AZYO01000013">
    <property type="protein sequence ID" value="KOS56740.1"/>
    <property type="molecule type" value="Genomic_DNA"/>
</dbReference>
<dbReference type="PANTHER" id="PTHR42940:SF8">
    <property type="entry name" value="VACUOLAR PROTEIN SORTING-ASSOCIATED PROTEIN 11"/>
    <property type="match status" value="1"/>
</dbReference>
<evidence type="ECO:0000256" key="4">
    <source>
        <dbReference type="ARBA" id="ARBA00022723"/>
    </source>
</evidence>
<evidence type="ECO:0000256" key="6">
    <source>
        <dbReference type="ARBA" id="ARBA00023002"/>
    </source>
</evidence>
<dbReference type="PROSITE" id="PS00059">
    <property type="entry name" value="ADH_ZINC"/>
    <property type="match status" value="1"/>
</dbReference>
<comment type="caution">
    <text evidence="11">The sequence shown here is derived from an EMBL/GenBank/DDBJ whole genome shotgun (WGS) entry which is preliminary data.</text>
</comment>
<evidence type="ECO:0000256" key="7">
    <source>
        <dbReference type="ARBA" id="ARBA00049164"/>
    </source>
</evidence>
<dbReference type="Pfam" id="PF00107">
    <property type="entry name" value="ADH_zinc_N"/>
    <property type="match status" value="1"/>
</dbReference>
<evidence type="ECO:0000313" key="11">
    <source>
        <dbReference type="EMBL" id="KOS56740.1"/>
    </source>
</evidence>
<comment type="catalytic activity">
    <reaction evidence="8">
        <text>a primary alcohol + NAD(+) = an aldehyde + NADH + H(+)</text>
        <dbReference type="Rhea" id="RHEA:10736"/>
        <dbReference type="ChEBI" id="CHEBI:15378"/>
        <dbReference type="ChEBI" id="CHEBI:15734"/>
        <dbReference type="ChEBI" id="CHEBI:17478"/>
        <dbReference type="ChEBI" id="CHEBI:57540"/>
        <dbReference type="ChEBI" id="CHEBI:57945"/>
        <dbReference type="EC" id="1.1.1.1"/>
    </reaction>
</comment>
<comment type="cofactor">
    <cofactor evidence="1 9">
        <name>Zn(2+)</name>
        <dbReference type="ChEBI" id="CHEBI:29105"/>
    </cofactor>
</comment>
<name>A0A0M9WPI8_RHORH</name>
<dbReference type="Gene3D" id="3.90.180.10">
    <property type="entry name" value="Medium-chain alcohol dehydrogenases, catalytic domain"/>
    <property type="match status" value="1"/>
</dbReference>
<dbReference type="SUPFAM" id="SSF50129">
    <property type="entry name" value="GroES-like"/>
    <property type="match status" value="1"/>
</dbReference>
<dbReference type="Gene3D" id="3.40.50.720">
    <property type="entry name" value="NAD(P)-binding Rossmann-like Domain"/>
    <property type="match status" value="1"/>
</dbReference>
<organism evidence="11 12">
    <name type="scientific">Rhodococcus rhodochrous KG-21</name>
    <dbReference type="NCBI Taxonomy" id="1441923"/>
    <lineage>
        <taxon>Bacteria</taxon>
        <taxon>Bacillati</taxon>
        <taxon>Actinomycetota</taxon>
        <taxon>Actinomycetes</taxon>
        <taxon>Mycobacteriales</taxon>
        <taxon>Nocardiaceae</taxon>
        <taxon>Rhodococcus</taxon>
    </lineage>
</organism>
<dbReference type="InterPro" id="IPR020843">
    <property type="entry name" value="ER"/>
</dbReference>
<dbReference type="InterPro" id="IPR013154">
    <property type="entry name" value="ADH-like_N"/>
</dbReference>
<dbReference type="InterPro" id="IPR013149">
    <property type="entry name" value="ADH-like_C"/>
</dbReference>
<dbReference type="InterPro" id="IPR002328">
    <property type="entry name" value="ADH_Zn_CS"/>
</dbReference>
<protein>
    <recommendedName>
        <fullName evidence="3">alcohol dehydrogenase</fullName>
        <ecNumber evidence="3">1.1.1.1</ecNumber>
    </recommendedName>
</protein>
<dbReference type="Proteomes" id="UP000037712">
    <property type="component" value="Unassembled WGS sequence"/>
</dbReference>